<evidence type="ECO:0000256" key="1">
    <source>
        <dbReference type="ARBA" id="ARBA00023015"/>
    </source>
</evidence>
<dbReference type="PANTHER" id="PTHR13964:SF27">
    <property type="entry name" value="HAT-TRICK, ISOFORM D"/>
    <property type="match status" value="1"/>
</dbReference>
<feature type="domain" description="ARID" evidence="5">
    <location>
        <begin position="327"/>
        <end position="420"/>
    </location>
</feature>
<comment type="caution">
    <text evidence="6">The sequence shown here is derived from an EMBL/GenBank/DDBJ whole genome shotgun (WGS) entry which is preliminary data.</text>
</comment>
<dbReference type="SMART" id="SM00501">
    <property type="entry name" value="BRIGHT"/>
    <property type="match status" value="1"/>
</dbReference>
<dbReference type="GO" id="GO:0006357">
    <property type="term" value="P:regulation of transcription by RNA polymerase II"/>
    <property type="evidence" value="ECO:0007669"/>
    <property type="project" value="TreeGrafter"/>
</dbReference>
<feature type="compositionally biased region" description="Polar residues" evidence="4">
    <location>
        <begin position="217"/>
        <end position="233"/>
    </location>
</feature>
<proteinExistence type="predicted"/>
<dbReference type="InterPro" id="IPR001606">
    <property type="entry name" value="ARID_dom"/>
</dbReference>
<keyword evidence="3" id="KW-0539">Nucleus</keyword>
<keyword evidence="7" id="KW-1185">Reference proteome</keyword>
<keyword evidence="2" id="KW-0804">Transcription</keyword>
<evidence type="ECO:0000259" key="5">
    <source>
        <dbReference type="PROSITE" id="PS51011"/>
    </source>
</evidence>
<evidence type="ECO:0000256" key="2">
    <source>
        <dbReference type="ARBA" id="ARBA00023163"/>
    </source>
</evidence>
<dbReference type="PROSITE" id="PS51011">
    <property type="entry name" value="ARID"/>
    <property type="match status" value="1"/>
</dbReference>
<evidence type="ECO:0000256" key="4">
    <source>
        <dbReference type="SAM" id="MobiDB-lite"/>
    </source>
</evidence>
<dbReference type="SMART" id="SM01014">
    <property type="entry name" value="ARID"/>
    <property type="match status" value="1"/>
</dbReference>
<keyword evidence="1" id="KW-0805">Transcription regulation</keyword>
<dbReference type="PANTHER" id="PTHR13964">
    <property type="entry name" value="RBP-RELATED"/>
    <property type="match status" value="1"/>
</dbReference>
<feature type="region of interest" description="Disordered" evidence="4">
    <location>
        <begin position="91"/>
        <end position="256"/>
    </location>
</feature>
<dbReference type="EMBL" id="JACCJB010000020">
    <property type="protein sequence ID" value="KAF6219287.1"/>
    <property type="molecule type" value="Genomic_DNA"/>
</dbReference>
<reference evidence="6 7" key="1">
    <citation type="journal article" date="2020" name="Genomics">
        <title>Complete, high-quality genomes from long-read metagenomic sequencing of two wolf lichen thalli reveals enigmatic genome architecture.</title>
        <authorList>
            <person name="McKenzie S.K."/>
            <person name="Walston R.F."/>
            <person name="Allen J.L."/>
        </authorList>
    </citation>
    <scope>NUCLEOTIDE SEQUENCE [LARGE SCALE GENOMIC DNA]</scope>
    <source>
        <strain evidence="6">WasteWater1</strain>
    </source>
</reference>
<dbReference type="GO" id="GO:0016514">
    <property type="term" value="C:SWI/SNF complex"/>
    <property type="evidence" value="ECO:0007669"/>
    <property type="project" value="TreeGrafter"/>
</dbReference>
<dbReference type="SUPFAM" id="SSF46774">
    <property type="entry name" value="ARID-like"/>
    <property type="match status" value="1"/>
</dbReference>
<sequence length="1041" mass="114853">MEVEQRKRAGVAGKCTDQKGKYESDNKGADGLLQIPIDMSMPNWLNDVQSFPNNDNGAFNPAGDPFMQTPTTSSFEFNHLQNQQLHQRMQNGNARNGSPAYNPMYPTQPLIPSKRPRPREDSIGESPRQIPGVLPASRSQTPQGVYPGYQGAINGNQQFSGTSSYQQFQQAGSNPSQSPITPHQSFNHQPPQQRVQTMSPSPFSPATQNFGGAHASPPQSEHGSRVNTPQNGGQHYAQVMPYGAGPGQSFTPPVGTTVNGAALSQYNQQSQNLQQQQLRMQQDALRMRQLQQFRQQGGALNHLAQPSNHMSAGQIAALRAQQAPSRPDNQGQLLQAIAQFMQQQQMQFIDRPLIAGRHINSVQLFVNVVKMGGSKRVNNTGQWPKIAQMLGIIAEQCMSAGRELQNYWHANLLPYETYMQTQQQQRQAMTDHHTRLSNHNQGGDGNLRQEAFSPTKQIHNQQGQQLMQPPPHMHAQYQTPQRHMITTPHEARPALQNGYMTQQQGQAQGRPSNIYSMPQLGMQAPPRTGPPKEAQKPFTAAKKEADANRIPQISENKNWRLEPTMANLDEHKVFDVTSLDNGDTAPTYGGIELAPASNFLGTVDDLLKYKFSVPKVEELGVVDIRALTLSLRSGIHGEVRLALDTLASLTIEQTPPLLDNCEDLLEALVDCAEDQVDLLADHAAEVSDAMLISSYEEIARGCKIETTMLQDVPEIGTLEYDLDRAVDRLICVTTILRNFSFLEHNHTALADPTVVRFMTTVIRYLGTRSMLLRTNLNALDFSKDVLTFLTNVSQRIDLPGKEEALCILHFLLSFAPSPAPHSAEDEDITFSSYIPAIHRYFPHAVDSLAKLLARGDPNRSFYRSIFAADSASNPPYDLLTRAFGLAIAAIPEYGHVNTAGLVKLRAPYLVQGLLAAEIIVSLIPTSEHELAYAWLTSRDGFIFSLTRMVSEFSRQPQPSSQQRHVSGRMQDNDPNGIIAITNRGLAVLRKLAEKAKDAFGSAKGLPPEVMPDKRSVLSALVQANTVDITVAMLCGLSGLDA</sequence>
<accession>A0A8H6C997</accession>
<dbReference type="GeneID" id="59333518"/>
<dbReference type="Gene3D" id="1.10.150.60">
    <property type="entry name" value="ARID DNA-binding domain"/>
    <property type="match status" value="1"/>
</dbReference>
<evidence type="ECO:0000256" key="3">
    <source>
        <dbReference type="ARBA" id="ARBA00023242"/>
    </source>
</evidence>
<feature type="compositionally biased region" description="Polar residues" evidence="4">
    <location>
        <begin position="153"/>
        <end position="210"/>
    </location>
</feature>
<dbReference type="Pfam" id="PF01388">
    <property type="entry name" value="ARID"/>
    <property type="match status" value="1"/>
</dbReference>
<gene>
    <name evidence="6" type="ORF">HO133_005112</name>
</gene>
<dbReference type="Proteomes" id="UP000593566">
    <property type="component" value="Unassembled WGS sequence"/>
</dbReference>
<dbReference type="InterPro" id="IPR036431">
    <property type="entry name" value="ARID_dom_sf"/>
</dbReference>
<dbReference type="GO" id="GO:0000976">
    <property type="term" value="F:transcription cis-regulatory region binding"/>
    <property type="evidence" value="ECO:0007669"/>
    <property type="project" value="TreeGrafter"/>
</dbReference>
<protein>
    <recommendedName>
        <fullName evidence="5">ARID domain-containing protein</fullName>
    </recommendedName>
</protein>
<evidence type="ECO:0000313" key="7">
    <source>
        <dbReference type="Proteomes" id="UP000593566"/>
    </source>
</evidence>
<organism evidence="6 7">
    <name type="scientific">Letharia lupina</name>
    <dbReference type="NCBI Taxonomy" id="560253"/>
    <lineage>
        <taxon>Eukaryota</taxon>
        <taxon>Fungi</taxon>
        <taxon>Dikarya</taxon>
        <taxon>Ascomycota</taxon>
        <taxon>Pezizomycotina</taxon>
        <taxon>Lecanoromycetes</taxon>
        <taxon>OSLEUM clade</taxon>
        <taxon>Lecanoromycetidae</taxon>
        <taxon>Lecanorales</taxon>
        <taxon>Lecanorineae</taxon>
        <taxon>Parmeliaceae</taxon>
        <taxon>Letharia</taxon>
    </lineage>
</organism>
<feature type="region of interest" description="Disordered" evidence="4">
    <location>
        <begin position="1"/>
        <end position="28"/>
    </location>
</feature>
<evidence type="ECO:0000313" key="6">
    <source>
        <dbReference type="EMBL" id="KAF6219287.1"/>
    </source>
</evidence>
<dbReference type="AlphaFoldDB" id="A0A8H6C997"/>
<feature type="compositionally biased region" description="Basic and acidic residues" evidence="4">
    <location>
        <begin position="16"/>
        <end position="28"/>
    </location>
</feature>
<dbReference type="InterPro" id="IPR051232">
    <property type="entry name" value="ARID/SWI1_ChromRemod"/>
</dbReference>
<dbReference type="RefSeq" id="XP_037148722.1">
    <property type="nucleotide sequence ID" value="XM_037296024.1"/>
</dbReference>
<name>A0A8H6C997_9LECA</name>